<dbReference type="InterPro" id="IPR001077">
    <property type="entry name" value="COMT_C"/>
</dbReference>
<keyword evidence="3 13" id="KW-0808">Transferase</keyword>
<evidence type="ECO:0000313" key="13">
    <source>
        <dbReference type="EMBL" id="TWW80650.1"/>
    </source>
</evidence>
<name>A0A5C6PQV4_9TELE</name>
<dbReference type="GO" id="GO:0032259">
    <property type="term" value="P:methylation"/>
    <property type="evidence" value="ECO:0007669"/>
    <property type="project" value="UniProtKB-KW"/>
</dbReference>
<dbReference type="PANTHER" id="PTHR43712">
    <property type="entry name" value="PUTATIVE (AFU_ORTHOLOGUE AFUA_4G14580)-RELATED"/>
    <property type="match status" value="1"/>
</dbReference>
<comment type="function">
    <text evidence="5">Catalyzes the transfer of a methyl group onto N-acetylserotonin, producing melatonin (N-acetyl-5-methoxytryptamine).</text>
</comment>
<feature type="domain" description="O-methyltransferase C-terminal" evidence="11">
    <location>
        <begin position="124"/>
        <end position="334"/>
    </location>
</feature>
<dbReference type="Gene3D" id="3.40.50.150">
    <property type="entry name" value="Vaccinia Virus protein VP39"/>
    <property type="match status" value="1"/>
</dbReference>
<evidence type="ECO:0000256" key="5">
    <source>
        <dbReference type="ARBA" id="ARBA00037645"/>
    </source>
</evidence>
<accession>A0A5C6PQV4</accession>
<gene>
    <name evidence="13" type="ORF">D4764_01G0004650</name>
</gene>
<dbReference type="SUPFAM" id="SSF46785">
    <property type="entry name" value="Winged helix' DNA-binding domain"/>
    <property type="match status" value="1"/>
</dbReference>
<comment type="caution">
    <text evidence="13">The sequence shown here is derived from an EMBL/GenBank/DDBJ whole genome shotgun (WGS) entry which is preliminary data.</text>
</comment>
<evidence type="ECO:0000256" key="10">
    <source>
        <dbReference type="ARBA" id="ARBA00043260"/>
    </source>
</evidence>
<protein>
    <recommendedName>
        <fullName evidence="8">Acetylserotonin O-methyltransferase</fullName>
        <ecNumber evidence="7">2.1.1.4</ecNumber>
    </recommendedName>
    <alternativeName>
        <fullName evidence="9">Hydroxyindole O-methyltransferase</fullName>
    </alternativeName>
</protein>
<evidence type="ECO:0000256" key="6">
    <source>
        <dbReference type="ARBA" id="ARBA00037926"/>
    </source>
</evidence>
<evidence type="ECO:0000313" key="14">
    <source>
        <dbReference type="Proteomes" id="UP000324091"/>
    </source>
</evidence>
<keyword evidence="14" id="KW-1185">Reference proteome</keyword>
<proteinExistence type="predicted"/>
<dbReference type="FunFam" id="3.40.50.150:FF:000146">
    <property type="entry name" value="Acetylserotonin O-methyltransferase"/>
    <property type="match status" value="1"/>
</dbReference>
<dbReference type="PROSITE" id="PS51683">
    <property type="entry name" value="SAM_OMT_II"/>
    <property type="match status" value="1"/>
</dbReference>
<dbReference type="Pfam" id="PF00891">
    <property type="entry name" value="Methyltransf_2"/>
    <property type="match status" value="1"/>
</dbReference>
<dbReference type="GO" id="GO:0046983">
    <property type="term" value="F:protein dimerization activity"/>
    <property type="evidence" value="ECO:0007669"/>
    <property type="project" value="InterPro"/>
</dbReference>
<dbReference type="GO" id="GO:0017096">
    <property type="term" value="F:acetylserotonin O-methyltransferase activity"/>
    <property type="evidence" value="ECO:0007669"/>
    <property type="project" value="UniProtKB-EC"/>
</dbReference>
<evidence type="ECO:0000256" key="2">
    <source>
        <dbReference type="ARBA" id="ARBA00022603"/>
    </source>
</evidence>
<dbReference type="InterPro" id="IPR016461">
    <property type="entry name" value="COMT-like"/>
</dbReference>
<dbReference type="PANTHER" id="PTHR43712:SF2">
    <property type="entry name" value="O-METHYLTRANSFERASE CICE"/>
    <property type="match status" value="1"/>
</dbReference>
<keyword evidence="10" id="KW-0471">Melatonin biosynthesis</keyword>
<dbReference type="FunFam" id="1.10.10.10:FF:000358">
    <property type="entry name" value="Acetylserotonin O-methyltransferase"/>
    <property type="match status" value="1"/>
</dbReference>
<dbReference type="Proteomes" id="UP000324091">
    <property type="component" value="Chromosome 1"/>
</dbReference>
<evidence type="ECO:0000259" key="11">
    <source>
        <dbReference type="Pfam" id="PF00891"/>
    </source>
</evidence>
<evidence type="ECO:0000256" key="8">
    <source>
        <dbReference type="ARBA" id="ARBA00040730"/>
    </source>
</evidence>
<reference evidence="13 14" key="1">
    <citation type="submission" date="2019-04" db="EMBL/GenBank/DDBJ databases">
        <title>Chromosome genome assembly for Takifugu flavidus.</title>
        <authorList>
            <person name="Xiao S."/>
        </authorList>
    </citation>
    <scope>NUCLEOTIDE SEQUENCE [LARGE SCALE GENOMIC DNA]</scope>
    <source>
        <strain evidence="13">HTHZ2018</strain>
        <tissue evidence="13">Muscle</tissue>
    </source>
</reference>
<dbReference type="EMBL" id="RHFK02000001">
    <property type="protein sequence ID" value="TWW80650.1"/>
    <property type="molecule type" value="Genomic_DNA"/>
</dbReference>
<dbReference type="CDD" id="cd02440">
    <property type="entry name" value="AdoMet_MTases"/>
    <property type="match status" value="1"/>
</dbReference>
<sequence length="495" mass="55164">MAEDQDLSVSAAVTYPRKILEYMEGFLISKVVFSSCELGVFDLLLGAERPLSAEEISRALGTSVDGTERLLAACSGLQLLNIHQDNGRCLYSNTDQASVYLTRSSPVSLSQSIQYSSRTIYLCWHYLTDAVREGRNQYEKAFGVDAQDLFQALYRSDEEMVKFMQLMNSIWNICGKDVVTAFDLSPFKTICDLGGCSGALAKQCTSAYPECTVTIFDLPKVVRTSRENFFTEANQRIGFCEGDFFKDPLPEADLYVLARILHDWTDQRCLELLRRVHGACRPGGSVLLVEALLYEDGSGPLTAQLYSLNMLVQTEGRERSAAQYAALLTAAGFSNVQHRFTGKIYDAVLARKEADDLHGLDVPEEGIDGGRAVMGVGGGEEQKCRNVMNNIKREGKIYKQGIDDKGEERKVRKAGNTKTRRGKTAEWEVGGIMGRKTRLIENRKINLCSSEGLNGTAMEMNWKERREGERCKESILPLLQAYRLNSDSLPLSFSL</sequence>
<evidence type="ECO:0000256" key="7">
    <source>
        <dbReference type="ARBA" id="ARBA00039116"/>
    </source>
</evidence>
<feature type="domain" description="O-methyltransferase dimerisation" evidence="12">
    <location>
        <begin position="20"/>
        <end position="102"/>
    </location>
</feature>
<dbReference type="SUPFAM" id="SSF53335">
    <property type="entry name" value="S-adenosyl-L-methionine-dependent methyltransferases"/>
    <property type="match status" value="1"/>
</dbReference>
<evidence type="ECO:0000256" key="1">
    <source>
        <dbReference type="ARBA" id="ARBA00011738"/>
    </source>
</evidence>
<dbReference type="InterPro" id="IPR036390">
    <property type="entry name" value="WH_DNA-bd_sf"/>
</dbReference>
<dbReference type="GO" id="GO:0030187">
    <property type="term" value="P:melatonin biosynthetic process"/>
    <property type="evidence" value="ECO:0007669"/>
    <property type="project" value="UniProtKB-KW"/>
</dbReference>
<organism evidence="13 14">
    <name type="scientific">Takifugu flavidus</name>
    <name type="common">sansaifugu</name>
    <dbReference type="NCBI Taxonomy" id="433684"/>
    <lineage>
        <taxon>Eukaryota</taxon>
        <taxon>Metazoa</taxon>
        <taxon>Chordata</taxon>
        <taxon>Craniata</taxon>
        <taxon>Vertebrata</taxon>
        <taxon>Euteleostomi</taxon>
        <taxon>Actinopterygii</taxon>
        <taxon>Neopterygii</taxon>
        <taxon>Teleostei</taxon>
        <taxon>Neoteleostei</taxon>
        <taxon>Acanthomorphata</taxon>
        <taxon>Eupercaria</taxon>
        <taxon>Tetraodontiformes</taxon>
        <taxon>Tetradontoidea</taxon>
        <taxon>Tetraodontidae</taxon>
        <taxon>Takifugu</taxon>
    </lineage>
</organism>
<evidence type="ECO:0000256" key="9">
    <source>
        <dbReference type="ARBA" id="ARBA00043054"/>
    </source>
</evidence>
<evidence type="ECO:0000259" key="12">
    <source>
        <dbReference type="Pfam" id="PF08100"/>
    </source>
</evidence>
<dbReference type="InterPro" id="IPR012967">
    <property type="entry name" value="COMT_dimerisation"/>
</dbReference>
<dbReference type="InterPro" id="IPR036388">
    <property type="entry name" value="WH-like_DNA-bd_sf"/>
</dbReference>
<dbReference type="Pfam" id="PF08100">
    <property type="entry name" value="Dimerisation"/>
    <property type="match status" value="1"/>
</dbReference>
<evidence type="ECO:0000256" key="3">
    <source>
        <dbReference type="ARBA" id="ARBA00022679"/>
    </source>
</evidence>
<dbReference type="Gene3D" id="1.10.10.10">
    <property type="entry name" value="Winged helix-like DNA-binding domain superfamily/Winged helix DNA-binding domain"/>
    <property type="match status" value="1"/>
</dbReference>
<keyword evidence="2 13" id="KW-0489">Methyltransferase</keyword>
<comment type="subunit">
    <text evidence="1">Homodimer.</text>
</comment>
<evidence type="ECO:0000256" key="4">
    <source>
        <dbReference type="ARBA" id="ARBA00022691"/>
    </source>
</evidence>
<dbReference type="InterPro" id="IPR029063">
    <property type="entry name" value="SAM-dependent_MTases_sf"/>
</dbReference>
<dbReference type="AlphaFoldDB" id="A0A5C6PQV4"/>
<comment type="pathway">
    <text evidence="6">Aromatic compound metabolism; melatonin biosynthesis; melatonin from serotonin: step 1/2.</text>
</comment>
<dbReference type="EC" id="2.1.1.4" evidence="7"/>
<keyword evidence="4" id="KW-0949">S-adenosyl-L-methionine</keyword>